<accession>A0ABW5X632</accession>
<protein>
    <submittedName>
        <fullName evidence="2">T9SS type A sorting domain-containing protein</fullName>
    </submittedName>
</protein>
<dbReference type="Proteomes" id="UP001597438">
    <property type="component" value="Unassembled WGS sequence"/>
</dbReference>
<dbReference type="RefSeq" id="WP_378212897.1">
    <property type="nucleotide sequence ID" value="NZ_JBHUOJ010000026.1"/>
</dbReference>
<evidence type="ECO:0000313" key="2">
    <source>
        <dbReference type="EMBL" id="MFD2833882.1"/>
    </source>
</evidence>
<name>A0ABW5X632_9FLAO</name>
<sequence>MNQRVEAIGAGIQGSVLTNKYIVPGSSSWNNLIGYYKLFPNEIVSNETIDISATPVNGVLKNIETNQYNSAPLPYISEGNGDWTSRSTWDQNIGNAQENWWSYPNDKGINGTDIQWNIAKISHTIDSKANDIYLLGLLSESNTLTMTGDNNTATGQALTISHYLNLNGIIDLDGESQLVQTTGSILEETSLGYLERDQQGTANSFNYNYWTSPVSIQGTGNNSGYKIGEVLNDGTDPQIPGPISFDYWYEYADYTYSGPKHISSYWFYTFNGDADTYVQWSQVSELDLLPAGIGYTMKGTMGWANVQDYQNYTFRGKPNNGDITLQISSGSNLLIGNPYPSAIDGTKFIDDNLGAFNGSIYLWDHFGPENSHYLADYVGGYAITNKAGEVRAISTDERINSNDEISNKYPGRYIPVGQAFFISTVQDVNGSGTSSGGTVKFTNGQRVFVTEANKADSQFLSHENPRKAFKSTYSKDNRFKIRLHYRGPKGYHREILVTADELTTNNFDLGYDAPLIEDNLEDMYWLINESEFVIQAVPNFDKEQVLPLGIRVGEAGEFSIEIENLENLDKSFNIYVHDKENGTYHNLSKNEFKAEAEEGEFNDLFEIVFAKPGEVAVDETDEEVIEVPVEEILIGTQFNIDYLRESKVLILENPDLLKIERVELYSLNGQSLGVFENTPVQEVINLTIEKTLSSAVYIVKVFSEKGQYSKKIIINR</sequence>
<dbReference type="InterPro" id="IPR026444">
    <property type="entry name" value="Secre_tail"/>
</dbReference>
<organism evidence="2 3">
    <name type="scientific">Christiangramia antarctica</name>
    <dbReference type="NCBI Taxonomy" id="2058158"/>
    <lineage>
        <taxon>Bacteria</taxon>
        <taxon>Pseudomonadati</taxon>
        <taxon>Bacteroidota</taxon>
        <taxon>Flavobacteriia</taxon>
        <taxon>Flavobacteriales</taxon>
        <taxon>Flavobacteriaceae</taxon>
        <taxon>Christiangramia</taxon>
    </lineage>
</organism>
<reference evidence="3" key="1">
    <citation type="journal article" date="2019" name="Int. J. Syst. Evol. Microbiol.">
        <title>The Global Catalogue of Microorganisms (GCM) 10K type strain sequencing project: providing services to taxonomists for standard genome sequencing and annotation.</title>
        <authorList>
            <consortium name="The Broad Institute Genomics Platform"/>
            <consortium name="The Broad Institute Genome Sequencing Center for Infectious Disease"/>
            <person name="Wu L."/>
            <person name="Ma J."/>
        </authorList>
    </citation>
    <scope>NUCLEOTIDE SEQUENCE [LARGE SCALE GENOMIC DNA]</scope>
    <source>
        <strain evidence="3">KCTC 52925</strain>
    </source>
</reference>
<evidence type="ECO:0000313" key="3">
    <source>
        <dbReference type="Proteomes" id="UP001597438"/>
    </source>
</evidence>
<proteinExistence type="predicted"/>
<gene>
    <name evidence="2" type="ORF">ACFSYS_11325</name>
</gene>
<keyword evidence="3" id="KW-1185">Reference proteome</keyword>
<evidence type="ECO:0000256" key="1">
    <source>
        <dbReference type="ARBA" id="ARBA00022729"/>
    </source>
</evidence>
<comment type="caution">
    <text evidence="2">The sequence shown here is derived from an EMBL/GenBank/DDBJ whole genome shotgun (WGS) entry which is preliminary data.</text>
</comment>
<dbReference type="NCBIfam" id="TIGR04183">
    <property type="entry name" value="Por_Secre_tail"/>
    <property type="match status" value="1"/>
</dbReference>
<dbReference type="EMBL" id="JBHUOJ010000026">
    <property type="protein sequence ID" value="MFD2833882.1"/>
    <property type="molecule type" value="Genomic_DNA"/>
</dbReference>
<keyword evidence="1" id="KW-0732">Signal</keyword>